<dbReference type="SUPFAM" id="SSF53474">
    <property type="entry name" value="alpha/beta-Hydrolases"/>
    <property type="match status" value="1"/>
</dbReference>
<protein>
    <submittedName>
        <fullName evidence="1">Uncharacterized protein</fullName>
    </submittedName>
</protein>
<dbReference type="InterPro" id="IPR029058">
    <property type="entry name" value="AB_hydrolase_fold"/>
</dbReference>
<organism evidence="1 2">
    <name type="scientific">Glossina austeni</name>
    <name type="common">Savannah tsetse fly</name>
    <dbReference type="NCBI Taxonomy" id="7395"/>
    <lineage>
        <taxon>Eukaryota</taxon>
        <taxon>Metazoa</taxon>
        <taxon>Ecdysozoa</taxon>
        <taxon>Arthropoda</taxon>
        <taxon>Hexapoda</taxon>
        <taxon>Insecta</taxon>
        <taxon>Pterygota</taxon>
        <taxon>Neoptera</taxon>
        <taxon>Endopterygota</taxon>
        <taxon>Diptera</taxon>
        <taxon>Brachycera</taxon>
        <taxon>Muscomorpha</taxon>
        <taxon>Hippoboscoidea</taxon>
        <taxon>Glossinidae</taxon>
        <taxon>Glossina</taxon>
    </lineage>
</organism>
<dbReference type="AlphaFoldDB" id="A0A1A9VJX0"/>
<accession>A0A1A9VJX0</accession>
<sequence>MTATERINTKEEFINTRNGIKIQTITLPGKNIDQNNNQSEKHLIYFIGGNRALKSSKDYTPNWDWATEQGITVHLFNYPGLGLSRNNSLIRSNRVKSGIAVVTNLLEKGIKPDDIILFGDCLGGHVAAEVHKNFKDKDIHLRCIISNAASSLKQASLYYFGFIAKLKIFLAPIIKLVLKIFGCHWKTHKIVNSITPYTMYFNREGDKTIKQPTQLATKIEKIEKNGRRKDYQKKEVFKDFEEYEEFFKQYTILRRNDECIDPKKADKDVHKLPITCLKSSNKTDYTFPELIKPGSFSGNIISPIPHLGPEPSNLISFAIFIKPAATVLSVPLSSTKASFAASASNLLPAERHANWFTT</sequence>
<keyword evidence="2" id="KW-1185">Reference proteome</keyword>
<dbReference type="EnsemblMetazoa" id="GAUT039557-RA">
    <property type="protein sequence ID" value="GAUT039557-PA"/>
    <property type="gene ID" value="GAUT039557"/>
</dbReference>
<evidence type="ECO:0000313" key="2">
    <source>
        <dbReference type="Proteomes" id="UP000078200"/>
    </source>
</evidence>
<dbReference type="Proteomes" id="UP000078200">
    <property type="component" value="Unassembled WGS sequence"/>
</dbReference>
<dbReference type="VEuPathDB" id="VectorBase:GAUT039557"/>
<proteinExistence type="predicted"/>
<reference evidence="1" key="1">
    <citation type="submission" date="2020-05" db="UniProtKB">
        <authorList>
            <consortium name="EnsemblMetazoa"/>
        </authorList>
    </citation>
    <scope>IDENTIFICATION</scope>
    <source>
        <strain evidence="1">TTRI</strain>
    </source>
</reference>
<name>A0A1A9VJX0_GLOAU</name>
<evidence type="ECO:0000313" key="1">
    <source>
        <dbReference type="EnsemblMetazoa" id="GAUT039557-PA"/>
    </source>
</evidence>
<dbReference type="Gene3D" id="3.40.50.1820">
    <property type="entry name" value="alpha/beta hydrolase"/>
    <property type="match status" value="1"/>
</dbReference>